<dbReference type="Proteomes" id="UP001201812">
    <property type="component" value="Unassembled WGS sequence"/>
</dbReference>
<name>A0AAD4MKB4_9BILA</name>
<keyword evidence="2" id="KW-1185">Reference proteome</keyword>
<reference evidence="1" key="1">
    <citation type="submission" date="2022-01" db="EMBL/GenBank/DDBJ databases">
        <title>Genome Sequence Resource for Two Populations of Ditylenchus destructor, the Migratory Endoparasitic Phytonematode.</title>
        <authorList>
            <person name="Zhang H."/>
            <person name="Lin R."/>
            <person name="Xie B."/>
        </authorList>
    </citation>
    <scope>NUCLEOTIDE SEQUENCE</scope>
    <source>
        <strain evidence="1">BazhouSP</strain>
    </source>
</reference>
<accession>A0AAD4MKB4</accession>
<gene>
    <name evidence="1" type="ORF">DdX_18657</name>
</gene>
<sequence length="181" mass="20274">MTSCDKFSIQNTLKIPRTRQPSFGWRRHQRTDFKEHLPCFRKVGAVPERGRRARTLQFLGQTGSRVSFLAGWDPWAIAGFNQRGWALAVCWPDGHGSQTHCREREKREIVGPTMAWLVMASMSLKQFSLLFFSTRLFSFYAVSLPGLCAPSQTEKVTGKVGRGGVLLGRGLVPGFQGSGQK</sequence>
<comment type="caution">
    <text evidence="1">The sequence shown here is derived from an EMBL/GenBank/DDBJ whole genome shotgun (WGS) entry which is preliminary data.</text>
</comment>
<evidence type="ECO:0000313" key="2">
    <source>
        <dbReference type="Proteomes" id="UP001201812"/>
    </source>
</evidence>
<dbReference type="AlphaFoldDB" id="A0AAD4MKB4"/>
<evidence type="ECO:0000313" key="1">
    <source>
        <dbReference type="EMBL" id="KAI1697150.1"/>
    </source>
</evidence>
<dbReference type="EMBL" id="JAKKPZ010000284">
    <property type="protein sequence ID" value="KAI1697150.1"/>
    <property type="molecule type" value="Genomic_DNA"/>
</dbReference>
<protein>
    <submittedName>
        <fullName evidence="1">Uncharacterized protein</fullName>
    </submittedName>
</protein>
<organism evidence="1 2">
    <name type="scientific">Ditylenchus destructor</name>
    <dbReference type="NCBI Taxonomy" id="166010"/>
    <lineage>
        <taxon>Eukaryota</taxon>
        <taxon>Metazoa</taxon>
        <taxon>Ecdysozoa</taxon>
        <taxon>Nematoda</taxon>
        <taxon>Chromadorea</taxon>
        <taxon>Rhabditida</taxon>
        <taxon>Tylenchina</taxon>
        <taxon>Tylenchomorpha</taxon>
        <taxon>Sphaerularioidea</taxon>
        <taxon>Anguinidae</taxon>
        <taxon>Anguininae</taxon>
        <taxon>Ditylenchus</taxon>
    </lineage>
</organism>
<proteinExistence type="predicted"/>